<dbReference type="EMBL" id="CP009889">
    <property type="protein sequence ID" value="AIY66922.1"/>
    <property type="molecule type" value="Genomic_DNA"/>
</dbReference>
<dbReference type="InterPro" id="IPR001543">
    <property type="entry name" value="FliN-like_C"/>
</dbReference>
<dbReference type="Proteomes" id="UP000030341">
    <property type="component" value="Chromosome 2"/>
</dbReference>
<accession>A0A0A7ELR7</accession>
<dbReference type="PANTHER" id="PTHR30034:SF6">
    <property type="entry name" value="YOP PROTEINS TRANSLOCATION PROTEIN Q"/>
    <property type="match status" value="1"/>
</dbReference>
<dbReference type="SUPFAM" id="SSF101801">
    <property type="entry name" value="Surface presentation of antigens (SPOA)"/>
    <property type="match status" value="2"/>
</dbReference>
<keyword evidence="4" id="KW-1185">Reference proteome</keyword>
<comment type="similarity">
    <text evidence="1">Belongs to the FliN/MopA/SpaO family.</text>
</comment>
<evidence type="ECO:0000313" key="4">
    <source>
        <dbReference type="Proteomes" id="UP000030341"/>
    </source>
</evidence>
<sequence length="327" mass="36096">MMVEKFELATTAPEQVRFTNLLLKQPLRLVSELVTCHQLHQISKPQGELVKIECAVGQQSFSLFATHAALQTWLERQGYALSITSLPSALLEALIEKLLSPLQGSFKQLFGEFVAIASISLSSPYKADEESFCCEFTLSTPDDLALIIALKQHQLASLISQNPTSVRQGLSAIDLKLSVSMGKTTLPQTDYLALACGDVVFFDQCYFDKEQRVCLLIENTPAWQAKLNNHTITIEHSWSNTMSEEQLAQPNAVFDLNTVQVELDFSLPSKTLSLPDVQNLQPGYVFESDCNPDSPILIKVNNQVIANGELVKVGEKLGVRILDVAGN</sequence>
<dbReference type="STRING" id="1348114.OM33_17690"/>
<dbReference type="GO" id="GO:0071978">
    <property type="term" value="P:bacterial-type flagellum-dependent swarming motility"/>
    <property type="evidence" value="ECO:0007669"/>
    <property type="project" value="TreeGrafter"/>
</dbReference>
<dbReference type="HOGENOM" id="CLU_074825_0_0_6"/>
<reference evidence="3 4" key="1">
    <citation type="submission" date="2014-11" db="EMBL/GenBank/DDBJ databases">
        <title>Complete Genome Sequence of Pseudoalteromonas sp. Strain OCN003 Isolated from Kaneohe Bay, Oahu, Hawaii.</title>
        <authorList>
            <person name="Beurmann S."/>
            <person name="Videau P."/>
            <person name="Ushijima B."/>
            <person name="Smith A.M."/>
            <person name="Aeby G.S."/>
            <person name="Callahan S.M."/>
            <person name="Belcaid M."/>
        </authorList>
    </citation>
    <scope>NUCLEOTIDE SEQUENCE [LARGE SCALE GENOMIC DNA]</scope>
    <source>
        <strain evidence="3 4">OCN003</strain>
    </source>
</reference>
<dbReference type="PANTHER" id="PTHR30034">
    <property type="entry name" value="FLAGELLAR MOTOR SWITCH PROTEIN FLIM"/>
    <property type="match status" value="1"/>
</dbReference>
<evidence type="ECO:0000313" key="3">
    <source>
        <dbReference type="EMBL" id="AIY66922.1"/>
    </source>
</evidence>
<dbReference type="eggNOG" id="COG1886">
    <property type="taxonomic scope" value="Bacteria"/>
</dbReference>
<proteinExistence type="inferred from homology"/>
<dbReference type="Gene3D" id="2.30.330.10">
    <property type="entry name" value="SpoA-like"/>
    <property type="match status" value="1"/>
</dbReference>
<dbReference type="NCBIfam" id="TIGR02551">
    <property type="entry name" value="SpaO_YscQ"/>
    <property type="match status" value="1"/>
</dbReference>
<dbReference type="AlphaFoldDB" id="A0A0A7ELR7"/>
<dbReference type="GO" id="GO:0050918">
    <property type="term" value="P:positive chemotaxis"/>
    <property type="evidence" value="ECO:0007669"/>
    <property type="project" value="TreeGrafter"/>
</dbReference>
<dbReference type="InterPro" id="IPR013385">
    <property type="entry name" value="T3SS_SpaO/YscQ/SpaO"/>
</dbReference>
<dbReference type="Pfam" id="PF01052">
    <property type="entry name" value="FliMN_C"/>
    <property type="match status" value="1"/>
</dbReference>
<dbReference type="RefSeq" id="WP_040135553.1">
    <property type="nucleotide sequence ID" value="NZ_CP009889.1"/>
</dbReference>
<gene>
    <name evidence="3" type="ORF">OM33_17690</name>
</gene>
<name>A0A0A7ELR7_9GAMM</name>
<dbReference type="GO" id="GO:0030254">
    <property type="term" value="P:protein secretion by the type III secretion system"/>
    <property type="evidence" value="ECO:0007669"/>
    <property type="project" value="InterPro"/>
</dbReference>
<dbReference type="OrthoDB" id="6401153at2"/>
<dbReference type="KEGG" id="pseo:OM33_17690"/>
<dbReference type="InterPro" id="IPR036429">
    <property type="entry name" value="SpoA-like_sf"/>
</dbReference>
<organism evidence="3 4">
    <name type="scientific">Pseudoalteromonas piratica</name>
    <dbReference type="NCBI Taxonomy" id="1348114"/>
    <lineage>
        <taxon>Bacteria</taxon>
        <taxon>Pseudomonadati</taxon>
        <taxon>Pseudomonadota</taxon>
        <taxon>Gammaproteobacteria</taxon>
        <taxon>Alteromonadales</taxon>
        <taxon>Pseudoalteromonadaceae</taxon>
        <taxon>Pseudoalteromonas</taxon>
    </lineage>
</organism>
<evidence type="ECO:0000259" key="2">
    <source>
        <dbReference type="Pfam" id="PF01052"/>
    </source>
</evidence>
<evidence type="ECO:0000256" key="1">
    <source>
        <dbReference type="ARBA" id="ARBA00009226"/>
    </source>
</evidence>
<protein>
    <recommendedName>
        <fullName evidence="2">Flagellar motor switch protein FliN-like C-terminal domain-containing protein</fullName>
    </recommendedName>
</protein>
<feature type="domain" description="Flagellar motor switch protein FliN-like C-terminal" evidence="2">
    <location>
        <begin position="256"/>
        <end position="324"/>
    </location>
</feature>